<reference evidence="2 3" key="1">
    <citation type="submission" date="2017-12" db="EMBL/GenBank/DDBJ databases">
        <title>Sequencing, de novo assembly and annotation of complete genome of a new Thraustochytrid species, strain FCC1311.</title>
        <authorList>
            <person name="Sedici K."/>
            <person name="Godart F."/>
            <person name="Aiese Cigliano R."/>
            <person name="Sanseverino W."/>
            <person name="Barakat M."/>
            <person name="Ortet P."/>
            <person name="Marechal E."/>
            <person name="Cagnac O."/>
            <person name="Amato A."/>
        </authorList>
    </citation>
    <scope>NUCLEOTIDE SEQUENCE [LARGE SCALE GENOMIC DNA]</scope>
</reference>
<keyword evidence="3" id="KW-1185">Reference proteome</keyword>
<feature type="compositionally biased region" description="Polar residues" evidence="1">
    <location>
        <begin position="42"/>
        <end position="57"/>
    </location>
</feature>
<dbReference type="Proteomes" id="UP000241890">
    <property type="component" value="Unassembled WGS sequence"/>
</dbReference>
<protein>
    <submittedName>
        <fullName evidence="2">Uncharacterized protein</fullName>
    </submittedName>
</protein>
<dbReference type="InParanoid" id="A0A2R5GXN5"/>
<feature type="region of interest" description="Disordered" evidence="1">
    <location>
        <begin position="204"/>
        <end position="230"/>
    </location>
</feature>
<feature type="region of interest" description="Disordered" evidence="1">
    <location>
        <begin position="1"/>
        <end position="57"/>
    </location>
</feature>
<comment type="caution">
    <text evidence="2">The sequence shown here is derived from an EMBL/GenBank/DDBJ whole genome shotgun (WGS) entry which is preliminary data.</text>
</comment>
<feature type="compositionally biased region" description="Basic and acidic residues" evidence="1">
    <location>
        <begin position="23"/>
        <end position="32"/>
    </location>
</feature>
<proteinExistence type="predicted"/>
<evidence type="ECO:0000256" key="1">
    <source>
        <dbReference type="SAM" id="MobiDB-lite"/>
    </source>
</evidence>
<dbReference type="EMBL" id="BEYU01000147">
    <property type="protein sequence ID" value="GBG33181.1"/>
    <property type="molecule type" value="Genomic_DNA"/>
</dbReference>
<name>A0A2R5GXN5_9STRA</name>
<gene>
    <name evidence="2" type="ORF">FCC1311_094052</name>
</gene>
<sequence>MVAKRSRAADPENKAGHKRRVKRGQETEKGGDVEVASEGVAQHSTQGASASSEATVSTQELGRMFGWQDSILLNLPSAQSKKSSSPDVLTAENVAAISKAMNTAVHLIASSLYPGNPEFAIAQAFPDTQKSSGFDDACQMISQKASKRSAEGRVARALLTSLLPEDELAVLQASGSLQASGPDFARERQDYQSLLASGKLLPSASASSSSSASKAKPIASKAQAQAPPYVTPETNANVEALSKKDPVAAAVLLPKTGSGRGRKGMDPQFASEVEVLVIENPGVKPKELVRIFHERHREPRPASFPTEKQIRAKIANFKTKYRLAALAQENQE</sequence>
<dbReference type="AlphaFoldDB" id="A0A2R5GXN5"/>
<evidence type="ECO:0000313" key="3">
    <source>
        <dbReference type="Proteomes" id="UP000241890"/>
    </source>
</evidence>
<accession>A0A2R5GXN5</accession>
<organism evidence="2 3">
    <name type="scientific">Hondaea fermentalgiana</name>
    <dbReference type="NCBI Taxonomy" id="2315210"/>
    <lineage>
        <taxon>Eukaryota</taxon>
        <taxon>Sar</taxon>
        <taxon>Stramenopiles</taxon>
        <taxon>Bigyra</taxon>
        <taxon>Labyrinthulomycetes</taxon>
        <taxon>Thraustochytrida</taxon>
        <taxon>Thraustochytriidae</taxon>
        <taxon>Hondaea</taxon>
    </lineage>
</organism>
<feature type="compositionally biased region" description="Low complexity" evidence="1">
    <location>
        <begin position="204"/>
        <end position="228"/>
    </location>
</feature>
<evidence type="ECO:0000313" key="2">
    <source>
        <dbReference type="EMBL" id="GBG33181.1"/>
    </source>
</evidence>